<gene>
    <name evidence="3" type="ORF">EA472_20070</name>
</gene>
<dbReference type="OrthoDB" id="8482at2157"/>
<name>A0A3N6M0R4_NATCH</name>
<evidence type="ECO:0000259" key="2">
    <source>
        <dbReference type="Pfam" id="PF24042"/>
    </source>
</evidence>
<dbReference type="Proteomes" id="UP000281431">
    <property type="component" value="Unassembled WGS sequence"/>
</dbReference>
<comment type="caution">
    <text evidence="3">The sequence shown here is derived from an EMBL/GenBank/DDBJ whole genome shotgun (WGS) entry which is preliminary data.</text>
</comment>
<protein>
    <recommendedName>
        <fullName evidence="5">ArsR family transcriptional regulator</fullName>
    </recommendedName>
</protein>
<dbReference type="Gene3D" id="1.10.10.10">
    <property type="entry name" value="Winged helix-like DNA-binding domain superfamily/Winged helix DNA-binding domain"/>
    <property type="match status" value="1"/>
</dbReference>
<dbReference type="EMBL" id="REFZ01000022">
    <property type="protein sequence ID" value="RQG96863.1"/>
    <property type="molecule type" value="Genomic_DNA"/>
</dbReference>
<dbReference type="CDD" id="cd00090">
    <property type="entry name" value="HTH_ARSR"/>
    <property type="match status" value="1"/>
</dbReference>
<accession>A0A3N6M0R4</accession>
<sequence>MTAERTAADAFALLSDESRVEIIRAIAIAHSEQEPSNSGPAPLSFSEVYERVGVDNTSKLSYHLGELTGTYLRKREGGYSFTHAGDRIARFILAENFRRPADVGPIETDGSCPYCGETTLEAGVDDQYFAVRCSACDRPVTGYTITPAQTRARSGNTLLEVRLFPGDTTKMGTLPTSGLRQK</sequence>
<dbReference type="InterPro" id="IPR055771">
    <property type="entry name" value="DUF7347"/>
</dbReference>
<dbReference type="InterPro" id="IPR011991">
    <property type="entry name" value="ArsR-like_HTH"/>
</dbReference>
<evidence type="ECO:0000313" key="4">
    <source>
        <dbReference type="Proteomes" id="UP000281431"/>
    </source>
</evidence>
<feature type="domain" description="DUF7351" evidence="2">
    <location>
        <begin position="109"/>
        <end position="160"/>
    </location>
</feature>
<organism evidence="3 4">
    <name type="scientific">Natrarchaeobius chitinivorans</name>
    <dbReference type="NCBI Taxonomy" id="1679083"/>
    <lineage>
        <taxon>Archaea</taxon>
        <taxon>Methanobacteriati</taxon>
        <taxon>Methanobacteriota</taxon>
        <taxon>Stenosarchaea group</taxon>
        <taxon>Halobacteria</taxon>
        <taxon>Halobacteriales</taxon>
        <taxon>Natrialbaceae</taxon>
        <taxon>Natrarchaeobius</taxon>
    </lineage>
</organism>
<evidence type="ECO:0008006" key="5">
    <source>
        <dbReference type="Google" id="ProtNLM"/>
    </source>
</evidence>
<proteinExistence type="predicted"/>
<dbReference type="Pfam" id="PF24038">
    <property type="entry name" value="DUF7347"/>
    <property type="match status" value="1"/>
</dbReference>
<evidence type="ECO:0000313" key="3">
    <source>
        <dbReference type="EMBL" id="RQG96863.1"/>
    </source>
</evidence>
<keyword evidence="4" id="KW-1185">Reference proteome</keyword>
<feature type="domain" description="DUF7347" evidence="1">
    <location>
        <begin position="8"/>
        <end position="92"/>
    </location>
</feature>
<dbReference type="Pfam" id="PF24042">
    <property type="entry name" value="DUF7351"/>
    <property type="match status" value="1"/>
</dbReference>
<evidence type="ECO:0000259" key="1">
    <source>
        <dbReference type="Pfam" id="PF24038"/>
    </source>
</evidence>
<dbReference type="InterPro" id="IPR055775">
    <property type="entry name" value="DUF7351"/>
</dbReference>
<reference evidence="3 4" key="1">
    <citation type="submission" date="2018-10" db="EMBL/GenBank/DDBJ databases">
        <title>Natrarchaeobius chitinivorans gen. nov., sp. nov., and Natrarchaeobius haloalkaliphilus sp. nov., alkaliphilic, chitin-utilizing haloarchaea from hypersaline alkaline lakes.</title>
        <authorList>
            <person name="Sorokin D.Y."/>
            <person name="Elcheninov A.G."/>
            <person name="Kostrikina N.A."/>
            <person name="Bale N.J."/>
            <person name="Sinninghe Damste J.S."/>
            <person name="Khijniak T.V."/>
            <person name="Kublanov I.V."/>
            <person name="Toshchakov S.V."/>
        </authorList>
    </citation>
    <scope>NUCLEOTIDE SEQUENCE [LARGE SCALE GENOMIC DNA]</scope>
    <source>
        <strain evidence="3 4">AArcht7</strain>
    </source>
</reference>
<dbReference type="AlphaFoldDB" id="A0A3N6M0R4"/>
<dbReference type="InterPro" id="IPR036388">
    <property type="entry name" value="WH-like_DNA-bd_sf"/>
</dbReference>